<dbReference type="Proteomes" id="UP001589709">
    <property type="component" value="Unassembled WGS sequence"/>
</dbReference>
<protein>
    <submittedName>
        <fullName evidence="1">Uncharacterized protein</fullName>
    </submittedName>
</protein>
<sequence>MTRHPHTASTITDDALAQLYDNANKGWRRGDRWKEQATAAAAARDEVLRIVAAWYVDVNDGLGRDASDLVGDLERAGHQLPEDEG</sequence>
<dbReference type="RefSeq" id="WP_381347064.1">
    <property type="nucleotide sequence ID" value="NZ_JBHMCY010000031.1"/>
</dbReference>
<dbReference type="EMBL" id="JBHMCY010000031">
    <property type="protein sequence ID" value="MFB9464506.1"/>
    <property type="molecule type" value="Genomic_DNA"/>
</dbReference>
<evidence type="ECO:0000313" key="1">
    <source>
        <dbReference type="EMBL" id="MFB9464506.1"/>
    </source>
</evidence>
<comment type="caution">
    <text evidence="1">The sequence shown here is derived from an EMBL/GenBank/DDBJ whole genome shotgun (WGS) entry which is preliminary data.</text>
</comment>
<organism evidence="1 2">
    <name type="scientific">Streptomyces cinereospinus</name>
    <dbReference type="NCBI Taxonomy" id="285561"/>
    <lineage>
        <taxon>Bacteria</taxon>
        <taxon>Bacillati</taxon>
        <taxon>Actinomycetota</taxon>
        <taxon>Actinomycetes</taxon>
        <taxon>Kitasatosporales</taxon>
        <taxon>Streptomycetaceae</taxon>
        <taxon>Streptomyces</taxon>
    </lineage>
</organism>
<keyword evidence="2" id="KW-1185">Reference proteome</keyword>
<accession>A0ABV5N319</accession>
<reference evidence="1 2" key="1">
    <citation type="submission" date="2024-09" db="EMBL/GenBank/DDBJ databases">
        <authorList>
            <person name="Sun Q."/>
            <person name="Mori K."/>
        </authorList>
    </citation>
    <scope>NUCLEOTIDE SEQUENCE [LARGE SCALE GENOMIC DNA]</scope>
    <source>
        <strain evidence="1 2">JCM 6917</strain>
    </source>
</reference>
<proteinExistence type="predicted"/>
<name>A0ABV5N319_9ACTN</name>
<evidence type="ECO:0000313" key="2">
    <source>
        <dbReference type="Proteomes" id="UP001589709"/>
    </source>
</evidence>
<gene>
    <name evidence="1" type="ORF">ACFF45_17770</name>
</gene>